<accession>A0A922CHD4</accession>
<evidence type="ECO:0008006" key="5">
    <source>
        <dbReference type="Google" id="ProtNLM"/>
    </source>
</evidence>
<keyword evidence="2" id="KW-0732">Signal</keyword>
<gene>
    <name evidence="3" type="ORF">O3G_MSEX004602</name>
</gene>
<dbReference type="AlphaFoldDB" id="A0A922CHD4"/>
<feature type="compositionally biased region" description="Basic residues" evidence="1">
    <location>
        <begin position="155"/>
        <end position="166"/>
    </location>
</feature>
<evidence type="ECO:0000256" key="2">
    <source>
        <dbReference type="SAM" id="SignalP"/>
    </source>
</evidence>
<keyword evidence="4" id="KW-1185">Reference proteome</keyword>
<protein>
    <recommendedName>
        <fullName evidence="5">Seminal fluid protein</fullName>
    </recommendedName>
</protein>
<proteinExistence type="predicted"/>
<name>A0A922CHD4_MANSE</name>
<sequence length="410" mass="48249">MRLMFALFIIVSIEAKKKRPHNPLDTRDDKPQNVGNIDKYPEHFKHPVPFGHVYKDGFGDITSNLKQPFDILELDMVRPKNAEEAKEVWNKRQNNIQILPSNLPKKFASPRDQYLNEQQNEKAVSQPKPVAEQNGTRTWIDWEAIQHYNVGSRRPFLRRPQPKRRPYAYGPTHDQGPKSKYFGPNSFDLAINKKQHKENWTSCEEFGRMPNFHPKDIVNIDWVPFYIWTTRVYHEPVVHRFSYPTKKLVKKYKEDYGNHLNKSIDWEQPKLVLKEAIEMLLIAADRTGMFHGVPYLDIPSAMKNKQVEFPVPRLRLKIEDPYLAIMFCDNEFAAIMAVAGNEPTTERERISEAATLKFRGAGYPVFRDPELERMRAKAQSDYERQRKEDEVLRVDEPLTRDHFLGRDFMK</sequence>
<evidence type="ECO:0000313" key="3">
    <source>
        <dbReference type="EMBL" id="KAG6446870.1"/>
    </source>
</evidence>
<comment type="caution">
    <text evidence="3">The sequence shown here is derived from an EMBL/GenBank/DDBJ whole genome shotgun (WGS) entry which is preliminary data.</text>
</comment>
<dbReference type="Proteomes" id="UP000791440">
    <property type="component" value="Unassembled WGS sequence"/>
</dbReference>
<evidence type="ECO:0000256" key="1">
    <source>
        <dbReference type="SAM" id="MobiDB-lite"/>
    </source>
</evidence>
<dbReference type="OrthoDB" id="7383284at2759"/>
<organism evidence="3 4">
    <name type="scientific">Manduca sexta</name>
    <name type="common">Tobacco hawkmoth</name>
    <name type="synonym">Tobacco hornworm</name>
    <dbReference type="NCBI Taxonomy" id="7130"/>
    <lineage>
        <taxon>Eukaryota</taxon>
        <taxon>Metazoa</taxon>
        <taxon>Ecdysozoa</taxon>
        <taxon>Arthropoda</taxon>
        <taxon>Hexapoda</taxon>
        <taxon>Insecta</taxon>
        <taxon>Pterygota</taxon>
        <taxon>Neoptera</taxon>
        <taxon>Endopterygota</taxon>
        <taxon>Lepidoptera</taxon>
        <taxon>Glossata</taxon>
        <taxon>Ditrysia</taxon>
        <taxon>Bombycoidea</taxon>
        <taxon>Sphingidae</taxon>
        <taxon>Sphinginae</taxon>
        <taxon>Sphingini</taxon>
        <taxon>Manduca</taxon>
    </lineage>
</organism>
<feature type="region of interest" description="Disordered" evidence="1">
    <location>
        <begin position="155"/>
        <end position="175"/>
    </location>
</feature>
<feature type="signal peptide" evidence="2">
    <location>
        <begin position="1"/>
        <end position="15"/>
    </location>
</feature>
<reference evidence="3" key="2">
    <citation type="submission" date="2020-12" db="EMBL/GenBank/DDBJ databases">
        <authorList>
            <person name="Kanost M."/>
        </authorList>
    </citation>
    <scope>NUCLEOTIDE SEQUENCE</scope>
</reference>
<evidence type="ECO:0000313" key="4">
    <source>
        <dbReference type="Proteomes" id="UP000791440"/>
    </source>
</evidence>
<reference evidence="3" key="1">
    <citation type="journal article" date="2016" name="Insect Biochem. Mol. Biol.">
        <title>Multifaceted biological insights from a draft genome sequence of the tobacco hornworm moth, Manduca sexta.</title>
        <authorList>
            <person name="Kanost M.R."/>
            <person name="Arrese E.L."/>
            <person name="Cao X."/>
            <person name="Chen Y.R."/>
            <person name="Chellapilla S."/>
            <person name="Goldsmith M.R."/>
            <person name="Grosse-Wilde E."/>
            <person name="Heckel D.G."/>
            <person name="Herndon N."/>
            <person name="Jiang H."/>
            <person name="Papanicolaou A."/>
            <person name="Qu J."/>
            <person name="Soulages J.L."/>
            <person name="Vogel H."/>
            <person name="Walters J."/>
            <person name="Waterhouse R.M."/>
            <person name="Ahn S.J."/>
            <person name="Almeida F.C."/>
            <person name="An C."/>
            <person name="Aqrawi P."/>
            <person name="Bretschneider A."/>
            <person name="Bryant W.B."/>
            <person name="Bucks S."/>
            <person name="Chao H."/>
            <person name="Chevignon G."/>
            <person name="Christen J.M."/>
            <person name="Clarke D.F."/>
            <person name="Dittmer N.T."/>
            <person name="Ferguson L.C.F."/>
            <person name="Garavelou S."/>
            <person name="Gordon K.H.J."/>
            <person name="Gunaratna R.T."/>
            <person name="Han Y."/>
            <person name="Hauser F."/>
            <person name="He Y."/>
            <person name="Heidel-Fischer H."/>
            <person name="Hirsh A."/>
            <person name="Hu Y."/>
            <person name="Jiang H."/>
            <person name="Kalra D."/>
            <person name="Klinner C."/>
            <person name="Konig C."/>
            <person name="Kovar C."/>
            <person name="Kroll A.R."/>
            <person name="Kuwar S.S."/>
            <person name="Lee S.L."/>
            <person name="Lehman R."/>
            <person name="Li K."/>
            <person name="Li Z."/>
            <person name="Liang H."/>
            <person name="Lovelace S."/>
            <person name="Lu Z."/>
            <person name="Mansfield J.H."/>
            <person name="McCulloch K.J."/>
            <person name="Mathew T."/>
            <person name="Morton B."/>
            <person name="Muzny D.M."/>
            <person name="Neunemann D."/>
            <person name="Ongeri F."/>
            <person name="Pauchet Y."/>
            <person name="Pu L.L."/>
            <person name="Pyrousis I."/>
            <person name="Rao X.J."/>
            <person name="Redding A."/>
            <person name="Roesel C."/>
            <person name="Sanchez-Gracia A."/>
            <person name="Schaack S."/>
            <person name="Shukla A."/>
            <person name="Tetreau G."/>
            <person name="Wang Y."/>
            <person name="Xiong G.H."/>
            <person name="Traut W."/>
            <person name="Walsh T.K."/>
            <person name="Worley K.C."/>
            <person name="Wu D."/>
            <person name="Wu W."/>
            <person name="Wu Y.Q."/>
            <person name="Zhang X."/>
            <person name="Zou Z."/>
            <person name="Zucker H."/>
            <person name="Briscoe A.D."/>
            <person name="Burmester T."/>
            <person name="Clem R.J."/>
            <person name="Feyereisen R."/>
            <person name="Grimmelikhuijzen C.J.P."/>
            <person name="Hamodrakas S.J."/>
            <person name="Hansson B.S."/>
            <person name="Huguet E."/>
            <person name="Jermiin L.S."/>
            <person name="Lan Q."/>
            <person name="Lehman H.K."/>
            <person name="Lorenzen M."/>
            <person name="Merzendorfer H."/>
            <person name="Michalopoulos I."/>
            <person name="Morton D.B."/>
            <person name="Muthukrishnan S."/>
            <person name="Oakeshott J.G."/>
            <person name="Palmer W."/>
            <person name="Park Y."/>
            <person name="Passarelli A.L."/>
            <person name="Rozas J."/>
            <person name="Schwartz L.M."/>
            <person name="Smith W."/>
            <person name="Southgate A."/>
            <person name="Vilcinskas A."/>
            <person name="Vogt R."/>
            <person name="Wang P."/>
            <person name="Werren J."/>
            <person name="Yu X.Q."/>
            <person name="Zhou J.J."/>
            <person name="Brown S.J."/>
            <person name="Scherer S.E."/>
            <person name="Richards S."/>
            <person name="Blissard G.W."/>
        </authorList>
    </citation>
    <scope>NUCLEOTIDE SEQUENCE</scope>
</reference>
<dbReference type="EMBL" id="JH668337">
    <property type="protein sequence ID" value="KAG6446870.1"/>
    <property type="molecule type" value="Genomic_DNA"/>
</dbReference>
<feature type="chain" id="PRO_5037034598" description="Seminal fluid protein" evidence="2">
    <location>
        <begin position="16"/>
        <end position="410"/>
    </location>
</feature>